<evidence type="ECO:0000313" key="2">
    <source>
        <dbReference type="EMBL" id="EWC64234.1"/>
    </source>
</evidence>
<reference evidence="2 3" key="1">
    <citation type="journal article" date="2014" name="Genome Announc.">
        <title>Draft Genome Sequence of the Antitrypanosomally Active Sponge-Associated Bacterium Actinokineospora sp. Strain EG49.</title>
        <authorList>
            <person name="Harjes J."/>
            <person name="Ryu T."/>
            <person name="Abdelmohsen U.R."/>
            <person name="Moitinho-Silva L."/>
            <person name="Horn H."/>
            <person name="Ravasi T."/>
            <person name="Hentschel U."/>
        </authorList>
    </citation>
    <scope>NUCLEOTIDE SEQUENCE [LARGE SCALE GENOMIC DNA]</scope>
    <source>
        <strain evidence="2 3">EG49</strain>
    </source>
</reference>
<evidence type="ECO:0000313" key="3">
    <source>
        <dbReference type="Proteomes" id="UP000019277"/>
    </source>
</evidence>
<keyword evidence="1" id="KW-1133">Transmembrane helix</keyword>
<dbReference type="EMBL" id="AYXG01000018">
    <property type="protein sequence ID" value="EWC64234.1"/>
    <property type="molecule type" value="Genomic_DNA"/>
</dbReference>
<feature type="transmembrane region" description="Helical" evidence="1">
    <location>
        <begin position="27"/>
        <end position="46"/>
    </location>
</feature>
<dbReference type="Proteomes" id="UP000019277">
    <property type="component" value="Unassembled WGS sequence"/>
</dbReference>
<keyword evidence="3" id="KW-1185">Reference proteome</keyword>
<dbReference type="AlphaFoldDB" id="W7JE22"/>
<comment type="caution">
    <text evidence="2">The sequence shown here is derived from an EMBL/GenBank/DDBJ whole genome shotgun (WGS) entry which is preliminary data.</text>
</comment>
<evidence type="ECO:0000256" key="1">
    <source>
        <dbReference type="SAM" id="Phobius"/>
    </source>
</evidence>
<sequence>MVVCFLVGGVWTFQGLGVIGGSFMTGSPVWLAIGLVLVLAGVWLLVETLRARRR</sequence>
<proteinExistence type="predicted"/>
<name>W7JE22_9PSEU</name>
<protein>
    <submittedName>
        <fullName evidence="2">Uncharacterized protein</fullName>
    </submittedName>
</protein>
<gene>
    <name evidence="2" type="ORF">UO65_0439</name>
</gene>
<keyword evidence="1" id="KW-0812">Transmembrane</keyword>
<accession>W7JE22</accession>
<keyword evidence="1" id="KW-0472">Membrane</keyword>
<organism evidence="2 3">
    <name type="scientific">Actinokineospora spheciospongiae</name>
    <dbReference type="NCBI Taxonomy" id="909613"/>
    <lineage>
        <taxon>Bacteria</taxon>
        <taxon>Bacillati</taxon>
        <taxon>Actinomycetota</taxon>
        <taxon>Actinomycetes</taxon>
        <taxon>Pseudonocardiales</taxon>
        <taxon>Pseudonocardiaceae</taxon>
        <taxon>Actinokineospora</taxon>
    </lineage>
</organism>